<reference evidence="2" key="1">
    <citation type="submission" date="2020-10" db="EMBL/GenBank/DDBJ databases">
        <authorList>
            <person name="Castelo-Branco R."/>
            <person name="Eusebio N."/>
            <person name="Adriana R."/>
            <person name="Vieira A."/>
            <person name="Brugerolle De Fraissinette N."/>
            <person name="Rezende De Castro R."/>
            <person name="Schneider M.P."/>
            <person name="Vasconcelos V."/>
            <person name="Leao P.N."/>
        </authorList>
    </citation>
    <scope>NUCLEOTIDE SEQUENCE</scope>
    <source>
        <strain evidence="2">LEGE 06105</strain>
    </source>
</reference>
<dbReference type="AlphaFoldDB" id="A0A8J7F0X0"/>
<comment type="caution">
    <text evidence="2">The sequence shown here is derived from an EMBL/GenBank/DDBJ whole genome shotgun (WGS) entry which is preliminary data.</text>
</comment>
<dbReference type="Proteomes" id="UP000620559">
    <property type="component" value="Unassembled WGS sequence"/>
</dbReference>
<protein>
    <submittedName>
        <fullName evidence="2">DUF4365 domain-containing protein</fullName>
    </submittedName>
</protein>
<organism evidence="2 3">
    <name type="scientific">Plectonema cf. radiosum LEGE 06105</name>
    <dbReference type="NCBI Taxonomy" id="945769"/>
    <lineage>
        <taxon>Bacteria</taxon>
        <taxon>Bacillati</taxon>
        <taxon>Cyanobacteriota</taxon>
        <taxon>Cyanophyceae</taxon>
        <taxon>Oscillatoriophycideae</taxon>
        <taxon>Oscillatoriales</taxon>
        <taxon>Microcoleaceae</taxon>
        <taxon>Plectonema</taxon>
    </lineage>
</organism>
<proteinExistence type="predicted"/>
<accession>A0A8J7F0X0</accession>
<dbReference type="InterPro" id="IPR025375">
    <property type="entry name" value="DUF4365"/>
</dbReference>
<gene>
    <name evidence="2" type="ORF">IQ247_08280</name>
</gene>
<evidence type="ECO:0000313" key="2">
    <source>
        <dbReference type="EMBL" id="MBE9212687.1"/>
    </source>
</evidence>
<keyword evidence="3" id="KW-1185">Reference proteome</keyword>
<feature type="domain" description="DUF4365" evidence="1">
    <location>
        <begin position="8"/>
        <end position="161"/>
    </location>
</feature>
<name>A0A8J7F0X0_9CYAN</name>
<dbReference type="EMBL" id="JADEWL010000017">
    <property type="protein sequence ID" value="MBE9212687.1"/>
    <property type="molecule type" value="Genomic_DNA"/>
</dbReference>
<sequence length="168" mass="19039">MFITTQKEEFSYAYVSAVASAAGYSFQIAPRPLDLVGVDVTMEGIISPGSRRRTRLDLQLKCTSQDLLEDKGIRYPLEIKNYNELRNTNPDDDPLLLVVVLVPPKVEDWLQQSETELCLKRCAYWVSLRGQPQSTNQTTVTVYLPRQNIFSVDALKTLMRRIASGEPI</sequence>
<dbReference type="RefSeq" id="WP_193918839.1">
    <property type="nucleotide sequence ID" value="NZ_JADEWL010000017.1"/>
</dbReference>
<evidence type="ECO:0000313" key="3">
    <source>
        <dbReference type="Proteomes" id="UP000620559"/>
    </source>
</evidence>
<evidence type="ECO:0000259" key="1">
    <source>
        <dbReference type="Pfam" id="PF14280"/>
    </source>
</evidence>
<dbReference type="Pfam" id="PF14280">
    <property type="entry name" value="DUF4365"/>
    <property type="match status" value="1"/>
</dbReference>